<dbReference type="AlphaFoldDB" id="A0A1X7T7K6"/>
<organism evidence="1">
    <name type="scientific">Amphimedon queenslandica</name>
    <name type="common">Sponge</name>
    <dbReference type="NCBI Taxonomy" id="400682"/>
    <lineage>
        <taxon>Eukaryota</taxon>
        <taxon>Metazoa</taxon>
        <taxon>Porifera</taxon>
        <taxon>Demospongiae</taxon>
        <taxon>Heteroscleromorpha</taxon>
        <taxon>Haplosclerida</taxon>
        <taxon>Niphatidae</taxon>
        <taxon>Amphimedon</taxon>
    </lineage>
</organism>
<dbReference type="InParanoid" id="A0A1X7T7K6"/>
<protein>
    <submittedName>
        <fullName evidence="1">Uncharacterized protein</fullName>
    </submittedName>
</protein>
<sequence>MYTKNITRHIIKTSNDSKCIANG</sequence>
<evidence type="ECO:0000313" key="1">
    <source>
        <dbReference type="EnsemblMetazoa" id="Aqu2.1.10493_001"/>
    </source>
</evidence>
<name>A0A1X7T7K6_AMPQE</name>
<dbReference type="EnsemblMetazoa" id="Aqu2.1.10493_001">
    <property type="protein sequence ID" value="Aqu2.1.10493_001"/>
    <property type="gene ID" value="Aqu2.1.10493"/>
</dbReference>
<accession>A0A1X7T7K6</accession>
<reference evidence="1" key="1">
    <citation type="submission" date="2017-05" db="UniProtKB">
        <authorList>
            <consortium name="EnsemblMetazoa"/>
        </authorList>
    </citation>
    <scope>IDENTIFICATION</scope>
</reference>
<proteinExistence type="predicted"/>